<proteinExistence type="predicted"/>
<evidence type="ECO:0000256" key="1">
    <source>
        <dbReference type="SAM" id="MobiDB-lite"/>
    </source>
</evidence>
<reference evidence="3" key="1">
    <citation type="submission" date="2025-08" db="UniProtKB">
        <authorList>
            <consortium name="RefSeq"/>
        </authorList>
    </citation>
    <scope>IDENTIFICATION</scope>
    <source>
        <tissue evidence="3">Gonads</tissue>
    </source>
</reference>
<dbReference type="RefSeq" id="XP_030751203.1">
    <property type="nucleotide sequence ID" value="XM_030895343.1"/>
</dbReference>
<evidence type="ECO:0000313" key="3">
    <source>
        <dbReference type="RefSeq" id="XP_030751203.1"/>
    </source>
</evidence>
<dbReference type="KEGG" id="soy:115878754"/>
<dbReference type="OrthoDB" id="6712302at2759"/>
<dbReference type="InParanoid" id="A0A6J2XIC7"/>
<organism evidence="2 3">
    <name type="scientific">Sitophilus oryzae</name>
    <name type="common">Rice weevil</name>
    <name type="synonym">Curculio oryzae</name>
    <dbReference type="NCBI Taxonomy" id="7048"/>
    <lineage>
        <taxon>Eukaryota</taxon>
        <taxon>Metazoa</taxon>
        <taxon>Ecdysozoa</taxon>
        <taxon>Arthropoda</taxon>
        <taxon>Hexapoda</taxon>
        <taxon>Insecta</taxon>
        <taxon>Pterygota</taxon>
        <taxon>Neoptera</taxon>
        <taxon>Endopterygota</taxon>
        <taxon>Coleoptera</taxon>
        <taxon>Polyphaga</taxon>
        <taxon>Cucujiformia</taxon>
        <taxon>Curculionidae</taxon>
        <taxon>Dryophthorinae</taxon>
        <taxon>Sitophilus</taxon>
    </lineage>
</organism>
<accession>A0A6J2XIC7</accession>
<dbReference type="GeneID" id="115878754"/>
<sequence length="295" mass="34498">MKCSSIRLTTKNDYLMKSAPFKNSAKIDQLATTNWVTNGYHGYSYKLGRNKHTRLQAQPRLTITTLTFPDTISLDMENTTSRWSTKTPRLTSHRSKNCTPRNNVMCNYDEDYSFAYETVYDSECLNTRAHDEIIYENEDLKLDFDSYFVAADIEELILKSQETVKGVDANTQIKLKKKNKRKDEKNTKKTPDKQKKYIRFSLSRPPSPKTEQVIRVDVTSNVSFGGSSETESNLNLFKVNQTCRNHKQRENKHSEKMEHEDFRNNKHKENKHFEKMEHDNFSVRCKQVALTQKVV</sequence>
<gene>
    <name evidence="3" type="primary">LOC115878754</name>
</gene>
<name>A0A6J2XIC7_SITOR</name>
<dbReference type="Proteomes" id="UP000504635">
    <property type="component" value="Unplaced"/>
</dbReference>
<feature type="compositionally biased region" description="Basic and acidic residues" evidence="1">
    <location>
        <begin position="181"/>
        <end position="195"/>
    </location>
</feature>
<dbReference type="AlphaFoldDB" id="A0A6J2XIC7"/>
<evidence type="ECO:0000313" key="2">
    <source>
        <dbReference type="Proteomes" id="UP000504635"/>
    </source>
</evidence>
<keyword evidence="2" id="KW-1185">Reference proteome</keyword>
<protein>
    <submittedName>
        <fullName evidence="3">Uncharacterized protein LOC115878754 isoform X1</fullName>
    </submittedName>
</protein>
<feature type="region of interest" description="Disordered" evidence="1">
    <location>
        <begin position="175"/>
        <end position="196"/>
    </location>
</feature>